<keyword evidence="2" id="KW-1185">Reference proteome</keyword>
<dbReference type="EMBL" id="LWMV01000170">
    <property type="protein sequence ID" value="KZX12277.1"/>
    <property type="molecule type" value="Genomic_DNA"/>
</dbReference>
<evidence type="ECO:0000313" key="1">
    <source>
        <dbReference type="EMBL" id="KZX12277.1"/>
    </source>
</evidence>
<proteinExistence type="predicted"/>
<sequence>MIINQETVISREAYKKPVDIIIDFIKIVSEKLKIQNNIESNEVTVDFDTVNLLLDSFLSELYESSSPNFYLFYRLKNIFNIFFTMENKNEGVKIIGKILLLIQKYFGKNKDFSDMKFKHEITLLEGEFYELIDTDEEEDKKLLSGIYDSLKEI</sequence>
<name>A0A166C8T2_9EURY</name>
<accession>A0A166C8T2</accession>
<dbReference type="PATRIC" id="fig|49547.3.peg.1206"/>
<dbReference type="Proteomes" id="UP000077245">
    <property type="component" value="Unassembled WGS sequence"/>
</dbReference>
<organism evidence="1 2">
    <name type="scientific">Methanobrevibacter curvatus</name>
    <dbReference type="NCBI Taxonomy" id="49547"/>
    <lineage>
        <taxon>Archaea</taxon>
        <taxon>Methanobacteriati</taxon>
        <taxon>Methanobacteriota</taxon>
        <taxon>Methanomada group</taxon>
        <taxon>Methanobacteria</taxon>
        <taxon>Methanobacteriales</taxon>
        <taxon>Methanobacteriaceae</taxon>
        <taxon>Methanobrevibacter</taxon>
    </lineage>
</organism>
<gene>
    <name evidence="1" type="ORF">MBCUR_11290</name>
</gene>
<dbReference type="AlphaFoldDB" id="A0A166C8T2"/>
<reference evidence="1 2" key="1">
    <citation type="submission" date="2016-04" db="EMBL/GenBank/DDBJ databases">
        <title>Genome sequence of Methanobrevibacter curvatus DSM 11111.</title>
        <authorList>
            <person name="Poehlein A."/>
            <person name="Seedorf H."/>
            <person name="Daniel R."/>
        </authorList>
    </citation>
    <scope>NUCLEOTIDE SEQUENCE [LARGE SCALE GENOMIC DNA]</scope>
    <source>
        <strain evidence="1 2">DSM 11111</strain>
    </source>
</reference>
<dbReference type="RefSeq" id="WP_067091346.1">
    <property type="nucleotide sequence ID" value="NZ_LWMV01000170.1"/>
</dbReference>
<protein>
    <submittedName>
        <fullName evidence="1">Uncharacterized protein</fullName>
    </submittedName>
</protein>
<evidence type="ECO:0000313" key="2">
    <source>
        <dbReference type="Proteomes" id="UP000077245"/>
    </source>
</evidence>
<dbReference type="STRING" id="49547.MBCUR_11290"/>
<comment type="caution">
    <text evidence="1">The sequence shown here is derived from an EMBL/GenBank/DDBJ whole genome shotgun (WGS) entry which is preliminary data.</text>
</comment>